<evidence type="ECO:0000313" key="3">
    <source>
        <dbReference type="Proteomes" id="UP000474630"/>
    </source>
</evidence>
<feature type="transmembrane region" description="Helical" evidence="1">
    <location>
        <begin position="191"/>
        <end position="212"/>
    </location>
</feature>
<dbReference type="Proteomes" id="UP000474630">
    <property type="component" value="Chromosome"/>
</dbReference>
<evidence type="ECO:0008006" key="4">
    <source>
        <dbReference type="Google" id="ProtNLM"/>
    </source>
</evidence>
<name>A0A6C0RK25_9BACT</name>
<dbReference type="KEGG" id="drc:G0Q07_18580"/>
<gene>
    <name evidence="2" type="ORF">G0Q07_18580</name>
</gene>
<proteinExistence type="predicted"/>
<feature type="transmembrane region" description="Helical" evidence="1">
    <location>
        <begin position="148"/>
        <end position="171"/>
    </location>
</feature>
<protein>
    <recommendedName>
        <fullName evidence="4">Yip1 domain-containing protein</fullName>
    </recommendedName>
</protein>
<feature type="transmembrane region" description="Helical" evidence="1">
    <location>
        <begin position="58"/>
        <end position="85"/>
    </location>
</feature>
<keyword evidence="1" id="KW-0812">Transmembrane</keyword>
<keyword evidence="1" id="KW-1133">Transmembrane helix</keyword>
<feature type="transmembrane region" description="Helical" evidence="1">
    <location>
        <begin position="97"/>
        <end position="119"/>
    </location>
</feature>
<sequence length="215" mass="24752">MNKPITLLIFNIVINVGLAFAINWLFVDKTLYLQTYGAQITETRIEELFNSMRHLTPIGYAILPMVVIVRIFYTSIFLYIGIFISELKIEFRQLIKIALLADFVYVLSGLIKLITLIFFKQIYTLKDLQFQPFSVMELIDKKMVDPLFVYPLSLLNLFELGYILILARLLVKVINEANGERFVTIKKSLKLVILSYGSGVLILVLVVMFITLNLT</sequence>
<keyword evidence="1" id="KW-0472">Membrane</keyword>
<feature type="transmembrane region" description="Helical" evidence="1">
    <location>
        <begin position="7"/>
        <end position="27"/>
    </location>
</feature>
<evidence type="ECO:0000256" key="1">
    <source>
        <dbReference type="SAM" id="Phobius"/>
    </source>
</evidence>
<dbReference type="EMBL" id="CP048409">
    <property type="protein sequence ID" value="QIA09591.1"/>
    <property type="molecule type" value="Genomic_DNA"/>
</dbReference>
<reference evidence="2 3" key="1">
    <citation type="submission" date="2020-02" db="EMBL/GenBank/DDBJ databases">
        <title>Genome sequencing for Draconibacterium sp. strain M1.</title>
        <authorList>
            <person name="Park S.-J."/>
        </authorList>
    </citation>
    <scope>NUCLEOTIDE SEQUENCE [LARGE SCALE GENOMIC DNA]</scope>
    <source>
        <strain evidence="2 3">M1</strain>
    </source>
</reference>
<dbReference type="AlphaFoldDB" id="A0A6C0RK25"/>
<keyword evidence="3" id="KW-1185">Reference proteome</keyword>
<dbReference type="RefSeq" id="WP_163348561.1">
    <property type="nucleotide sequence ID" value="NZ_CP048409.1"/>
</dbReference>
<accession>A0A6C0RK25</accession>
<organism evidence="2 3">
    <name type="scientific">Draconibacterium halophilum</name>
    <dbReference type="NCBI Taxonomy" id="2706887"/>
    <lineage>
        <taxon>Bacteria</taxon>
        <taxon>Pseudomonadati</taxon>
        <taxon>Bacteroidota</taxon>
        <taxon>Bacteroidia</taxon>
        <taxon>Marinilabiliales</taxon>
        <taxon>Prolixibacteraceae</taxon>
        <taxon>Draconibacterium</taxon>
    </lineage>
</organism>
<evidence type="ECO:0000313" key="2">
    <source>
        <dbReference type="EMBL" id="QIA09591.1"/>
    </source>
</evidence>